<dbReference type="PANTHER" id="PTHR40064:SF1">
    <property type="entry name" value="MEMBRANE PROTEIN"/>
    <property type="match status" value="1"/>
</dbReference>
<name>A0ABU6P2X8_9BACI</name>
<keyword evidence="8" id="KW-1185">Reference proteome</keyword>
<dbReference type="InterPro" id="IPR010343">
    <property type="entry name" value="ArAE_1"/>
</dbReference>
<feature type="transmembrane region" description="Helical" evidence="6">
    <location>
        <begin position="120"/>
        <end position="142"/>
    </location>
</feature>
<evidence type="ECO:0000256" key="4">
    <source>
        <dbReference type="ARBA" id="ARBA00022989"/>
    </source>
</evidence>
<keyword evidence="2" id="KW-1003">Cell membrane</keyword>
<evidence type="ECO:0000256" key="2">
    <source>
        <dbReference type="ARBA" id="ARBA00022475"/>
    </source>
</evidence>
<feature type="transmembrane region" description="Helical" evidence="6">
    <location>
        <begin position="12"/>
        <end position="39"/>
    </location>
</feature>
<evidence type="ECO:0000313" key="7">
    <source>
        <dbReference type="EMBL" id="MED4403703.1"/>
    </source>
</evidence>
<proteinExistence type="predicted"/>
<evidence type="ECO:0000256" key="3">
    <source>
        <dbReference type="ARBA" id="ARBA00022692"/>
    </source>
</evidence>
<comment type="subcellular location">
    <subcellularLocation>
        <location evidence="1">Cell membrane</location>
        <topology evidence="1">Multi-pass membrane protein</topology>
    </subcellularLocation>
</comment>
<evidence type="ECO:0000256" key="6">
    <source>
        <dbReference type="SAM" id="Phobius"/>
    </source>
</evidence>
<gene>
    <name evidence="7" type="ORF">P9271_20545</name>
</gene>
<dbReference type="Pfam" id="PF06081">
    <property type="entry name" value="ArAE_1"/>
    <property type="match status" value="1"/>
</dbReference>
<accession>A0ABU6P2X8</accession>
<comment type="caution">
    <text evidence="7">The sequence shown here is derived from an EMBL/GenBank/DDBJ whole genome shotgun (WGS) entry which is preliminary data.</text>
</comment>
<dbReference type="GeneID" id="301139787"/>
<sequence length="341" mass="39306">MTLGPRVIKTGLSVTLALYICSFLQLEHFVFAAVAAIFTMQPSIYKTWKHLLDQLRTNILGAALALFSLHFLGNGPIIFGLVIVLVILISLKLKMEGTIPLTSVTVLAIMSVPVDEDMIFTIQRFVVILIGVGSAFLVNLLIFPPKYKKSFYGKIQSVFHDLSLLLRTSVSNEMTEASYREHWDRVNDGILQLEEFYHLFNEERAKMKKMNPVDVREFVIFKQMLHAMRSGTTVLEIVDEHYFQSRKDEGNNDLFDEKLEQLTKYHEYLLLKFEGKIKLNEQQPFDLTDSQLFLNKVMEIDHETDEKKLRLVVIGSSIFEYAFQLQRLDQLIEQYRAKAAA</sequence>
<protein>
    <submittedName>
        <fullName evidence="7">Aromatic acid exporter family protein</fullName>
    </submittedName>
</protein>
<keyword evidence="5 6" id="KW-0472">Membrane</keyword>
<evidence type="ECO:0000256" key="5">
    <source>
        <dbReference type="ARBA" id="ARBA00023136"/>
    </source>
</evidence>
<dbReference type="PANTHER" id="PTHR40064">
    <property type="entry name" value="MEMBRANE PROTEIN-RELATED"/>
    <property type="match status" value="1"/>
</dbReference>
<reference evidence="7 8" key="1">
    <citation type="submission" date="2023-03" db="EMBL/GenBank/DDBJ databases">
        <title>Bacillus Genome Sequencing.</title>
        <authorList>
            <person name="Dunlap C."/>
        </authorList>
    </citation>
    <scope>NUCLEOTIDE SEQUENCE [LARGE SCALE GENOMIC DNA]</scope>
    <source>
        <strain evidence="7 8">NRS-1717</strain>
    </source>
</reference>
<evidence type="ECO:0000313" key="8">
    <source>
        <dbReference type="Proteomes" id="UP001342826"/>
    </source>
</evidence>
<dbReference type="InterPro" id="IPR052984">
    <property type="entry name" value="UPF0421"/>
</dbReference>
<dbReference type="EMBL" id="JARTFS010000018">
    <property type="protein sequence ID" value="MED4403703.1"/>
    <property type="molecule type" value="Genomic_DNA"/>
</dbReference>
<feature type="transmembrane region" description="Helical" evidence="6">
    <location>
        <begin position="59"/>
        <end position="91"/>
    </location>
</feature>
<keyword evidence="4 6" id="KW-1133">Transmembrane helix</keyword>
<organism evidence="7 8">
    <name type="scientific">Metabacillus fastidiosus</name>
    <dbReference type="NCBI Taxonomy" id="1458"/>
    <lineage>
        <taxon>Bacteria</taxon>
        <taxon>Bacillati</taxon>
        <taxon>Bacillota</taxon>
        <taxon>Bacilli</taxon>
        <taxon>Bacillales</taxon>
        <taxon>Bacillaceae</taxon>
        <taxon>Metabacillus</taxon>
    </lineage>
</organism>
<keyword evidence="3 6" id="KW-0812">Transmembrane</keyword>
<evidence type="ECO:0000256" key="1">
    <source>
        <dbReference type="ARBA" id="ARBA00004651"/>
    </source>
</evidence>
<dbReference type="Proteomes" id="UP001342826">
    <property type="component" value="Unassembled WGS sequence"/>
</dbReference>
<dbReference type="RefSeq" id="WP_066225706.1">
    <property type="nucleotide sequence ID" value="NZ_JARTFQ010000006.1"/>
</dbReference>